<name>A0A7J6VDT6_THATH</name>
<dbReference type="Proteomes" id="UP000554482">
    <property type="component" value="Unassembled WGS sequence"/>
</dbReference>
<proteinExistence type="predicted"/>
<organism evidence="1 2">
    <name type="scientific">Thalictrum thalictroides</name>
    <name type="common">Rue-anemone</name>
    <name type="synonym">Anemone thalictroides</name>
    <dbReference type="NCBI Taxonomy" id="46969"/>
    <lineage>
        <taxon>Eukaryota</taxon>
        <taxon>Viridiplantae</taxon>
        <taxon>Streptophyta</taxon>
        <taxon>Embryophyta</taxon>
        <taxon>Tracheophyta</taxon>
        <taxon>Spermatophyta</taxon>
        <taxon>Magnoliopsida</taxon>
        <taxon>Ranunculales</taxon>
        <taxon>Ranunculaceae</taxon>
        <taxon>Thalictroideae</taxon>
        <taxon>Thalictrum</taxon>
    </lineage>
</organism>
<evidence type="ECO:0000313" key="1">
    <source>
        <dbReference type="EMBL" id="KAF5182851.1"/>
    </source>
</evidence>
<comment type="caution">
    <text evidence="1">The sequence shown here is derived from an EMBL/GenBank/DDBJ whole genome shotgun (WGS) entry which is preliminary data.</text>
</comment>
<dbReference type="AlphaFoldDB" id="A0A7J6VDT6"/>
<gene>
    <name evidence="1" type="ORF">FRX31_027562</name>
</gene>
<reference evidence="1 2" key="1">
    <citation type="submission" date="2020-06" db="EMBL/GenBank/DDBJ databases">
        <title>Transcriptomic and genomic resources for Thalictrum thalictroides and T. hernandezii: Facilitating candidate gene discovery in an emerging model plant lineage.</title>
        <authorList>
            <person name="Arias T."/>
            <person name="Riano-Pachon D.M."/>
            <person name="Di Stilio V.S."/>
        </authorList>
    </citation>
    <scope>NUCLEOTIDE SEQUENCE [LARGE SCALE GENOMIC DNA]</scope>
    <source>
        <strain evidence="2">cv. WT478/WT964</strain>
        <tissue evidence="1">Leaves</tissue>
    </source>
</reference>
<accession>A0A7J6VDT6</accession>
<evidence type="ECO:0000313" key="2">
    <source>
        <dbReference type="Proteomes" id="UP000554482"/>
    </source>
</evidence>
<protein>
    <submittedName>
        <fullName evidence="1">Uncharacterized protein</fullName>
    </submittedName>
</protein>
<dbReference type="EMBL" id="JABWDY010034229">
    <property type="protein sequence ID" value="KAF5182851.1"/>
    <property type="molecule type" value="Genomic_DNA"/>
</dbReference>
<sequence length="141" mass="15661">MPDLRFKNQNIDPPSIPSTNVTNDVQQQQEVLNLDVQANSSSSRATNTVAGEESIVVAESNIPALDALTISDVPETGPVNINYYPSQYYDENGFERNFIESDANDDRLTTILPNKITAATALFNRCHDARQTISENILRDF</sequence>
<feature type="non-terminal residue" evidence="1">
    <location>
        <position position="1"/>
    </location>
</feature>
<keyword evidence="2" id="KW-1185">Reference proteome</keyword>